<protein>
    <submittedName>
        <fullName evidence="1">Uncharacterized protein</fullName>
    </submittedName>
</protein>
<accession>A0ABR4A8I9</accession>
<keyword evidence="2" id="KW-1185">Reference proteome</keyword>
<feature type="non-terminal residue" evidence="1">
    <location>
        <position position="165"/>
    </location>
</feature>
<dbReference type="Proteomes" id="UP001590950">
    <property type="component" value="Unassembled WGS sequence"/>
</dbReference>
<evidence type="ECO:0000313" key="2">
    <source>
        <dbReference type="Proteomes" id="UP001590950"/>
    </source>
</evidence>
<gene>
    <name evidence="1" type="ORF">N7G274_005584</name>
</gene>
<reference evidence="1 2" key="1">
    <citation type="submission" date="2024-09" db="EMBL/GenBank/DDBJ databases">
        <title>Rethinking Asexuality: The Enigmatic Case of Functional Sexual Genes in Lepraria (Stereocaulaceae).</title>
        <authorList>
            <person name="Doellman M."/>
            <person name="Sun Y."/>
            <person name="Barcenas-Pena A."/>
            <person name="Lumbsch H.T."/>
            <person name="Grewe F."/>
        </authorList>
    </citation>
    <scope>NUCLEOTIDE SEQUENCE [LARGE SCALE GENOMIC DNA]</scope>
    <source>
        <strain evidence="1 2">Mercado 3170</strain>
    </source>
</reference>
<comment type="caution">
    <text evidence="1">The sequence shown here is derived from an EMBL/GenBank/DDBJ whole genome shotgun (WGS) entry which is preliminary data.</text>
</comment>
<name>A0ABR4A8I9_9LECA</name>
<sequence length="165" mass="18741">MTPRNSRQYWVNTFWADISAQLRRLSVVEPSLYDGLQLTRDGALGHWLVEELRLKYDVFSKDRNWITVIVCPLHERSKIDWKLEWRLRRPGGVVASPIQTYSTIRPSIESDIPSDASGISHPMGSSKIPAYAAQGLKQVFGPGNSEYDYWDYDGEASHAVSGEVE</sequence>
<proteinExistence type="predicted"/>
<evidence type="ECO:0000313" key="1">
    <source>
        <dbReference type="EMBL" id="KAL2041800.1"/>
    </source>
</evidence>
<dbReference type="EMBL" id="JBEFKJ010000016">
    <property type="protein sequence ID" value="KAL2041800.1"/>
    <property type="molecule type" value="Genomic_DNA"/>
</dbReference>
<organism evidence="1 2">
    <name type="scientific">Stereocaulon virgatum</name>
    <dbReference type="NCBI Taxonomy" id="373712"/>
    <lineage>
        <taxon>Eukaryota</taxon>
        <taxon>Fungi</taxon>
        <taxon>Dikarya</taxon>
        <taxon>Ascomycota</taxon>
        <taxon>Pezizomycotina</taxon>
        <taxon>Lecanoromycetes</taxon>
        <taxon>OSLEUM clade</taxon>
        <taxon>Lecanoromycetidae</taxon>
        <taxon>Lecanorales</taxon>
        <taxon>Lecanorineae</taxon>
        <taxon>Stereocaulaceae</taxon>
        <taxon>Stereocaulon</taxon>
    </lineage>
</organism>